<reference evidence="1 2" key="1">
    <citation type="submission" date="2015-07" db="EMBL/GenBank/DDBJ databases">
        <title>Genome of Polaribacter dokdonenesis DSW-5, isolated from seawater off Dokdo in Korea.</title>
        <authorList>
            <person name="Yoon K."/>
            <person name="Song J.Y."/>
            <person name="Kim J.F."/>
        </authorList>
    </citation>
    <scope>NUCLEOTIDE SEQUENCE [LARGE SCALE GENOMIC DNA]</scope>
    <source>
        <strain evidence="1 2">DSW-5</strain>
    </source>
</reference>
<gene>
    <name evidence="1" type="ORF">I602_1018</name>
</gene>
<proteinExistence type="predicted"/>
<dbReference type="EMBL" id="LGBR01000001">
    <property type="protein sequence ID" value="KOY51458.1"/>
    <property type="molecule type" value="Genomic_DNA"/>
</dbReference>
<evidence type="ECO:0000313" key="1">
    <source>
        <dbReference type="EMBL" id="KOY51458.1"/>
    </source>
</evidence>
<dbReference type="STRING" id="1300348.I602_1018"/>
<evidence type="ECO:0000313" key="2">
    <source>
        <dbReference type="Proteomes" id="UP000037716"/>
    </source>
</evidence>
<organism evidence="1 2">
    <name type="scientific">Polaribacter dokdonensis DSW-5</name>
    <dbReference type="NCBI Taxonomy" id="1300348"/>
    <lineage>
        <taxon>Bacteria</taxon>
        <taxon>Pseudomonadati</taxon>
        <taxon>Bacteroidota</taxon>
        <taxon>Flavobacteriia</taxon>
        <taxon>Flavobacteriales</taxon>
        <taxon>Flavobacteriaceae</taxon>
    </lineage>
</organism>
<sequence length="37" mass="4565">MVKKEREQKSLRTKERKELELIDTRKSKRLLTFSFIV</sequence>
<dbReference type="AlphaFoldDB" id="A0A0N0CF70"/>
<dbReference type="Proteomes" id="UP000037716">
    <property type="component" value="Unassembled WGS sequence"/>
</dbReference>
<protein>
    <submittedName>
        <fullName evidence="1">Uncharacterized protein</fullName>
    </submittedName>
</protein>
<dbReference type="PATRIC" id="fig|1300348.6.peg.1018"/>
<name>A0A0N0CF70_9FLAO</name>
<accession>A0A0N0CF70</accession>
<comment type="caution">
    <text evidence="1">The sequence shown here is derived from an EMBL/GenBank/DDBJ whole genome shotgun (WGS) entry which is preliminary data.</text>
</comment>